<dbReference type="EMBL" id="PYHO01000043">
    <property type="protein sequence ID" value="PSR44161.1"/>
    <property type="molecule type" value="Genomic_DNA"/>
</dbReference>
<gene>
    <name evidence="2" type="ORF">C8256_24665</name>
</gene>
<organism evidence="2 3">
    <name type="scientific">Kluyvera genomosp. 2</name>
    <dbReference type="NCBI Taxonomy" id="2774054"/>
    <lineage>
        <taxon>Bacteria</taxon>
        <taxon>Pseudomonadati</taxon>
        <taxon>Pseudomonadota</taxon>
        <taxon>Gammaproteobacteria</taxon>
        <taxon>Enterobacterales</taxon>
        <taxon>Enterobacteriaceae</taxon>
        <taxon>Kluyvera</taxon>
    </lineage>
</organism>
<dbReference type="Proteomes" id="UP000240892">
    <property type="component" value="Unassembled WGS sequence"/>
</dbReference>
<protein>
    <submittedName>
        <fullName evidence="2">Uncharacterized protein</fullName>
    </submittedName>
</protein>
<evidence type="ECO:0000256" key="1">
    <source>
        <dbReference type="SAM" id="MobiDB-lite"/>
    </source>
</evidence>
<accession>A0A2T2XV73</accession>
<reference evidence="2 3" key="1">
    <citation type="submission" date="2018-03" db="EMBL/GenBank/DDBJ databases">
        <title>First report of an OXA-48+CTX-M-M-producing Kluyvera ascorbata clone recovered from patients admitted in a University Hospital in Madrid, Spain.</title>
        <authorList>
            <person name="Hernandez-Garcia M."/>
            <person name="Leon-Sampedro R."/>
            <person name="Perez-Viso B."/>
            <person name="Morosini M.I."/>
            <person name="Lopez-Fresnena N."/>
            <person name="Coque T.M."/>
            <person name="Bonten M."/>
            <person name="Malhotra-Kumar S."/>
            <person name="Ruiz-Garbajosa P."/>
            <person name="Canton R."/>
        </authorList>
    </citation>
    <scope>NUCLEOTIDE SEQUENCE [LARGE SCALE GENOMIC DNA]</scope>
    <source>
        <strain evidence="2 3">KA2</strain>
    </source>
</reference>
<evidence type="ECO:0000313" key="2">
    <source>
        <dbReference type="EMBL" id="PSR44161.1"/>
    </source>
</evidence>
<keyword evidence="3" id="KW-1185">Reference proteome</keyword>
<dbReference type="AlphaFoldDB" id="A0A2T2XV73"/>
<feature type="region of interest" description="Disordered" evidence="1">
    <location>
        <begin position="71"/>
        <end position="106"/>
    </location>
</feature>
<proteinExistence type="predicted"/>
<comment type="caution">
    <text evidence="2">The sequence shown here is derived from an EMBL/GenBank/DDBJ whole genome shotgun (WGS) entry which is preliminary data.</text>
</comment>
<feature type="compositionally biased region" description="Polar residues" evidence="1">
    <location>
        <begin position="87"/>
        <end position="103"/>
    </location>
</feature>
<sequence length="172" mass="18664">MKENKTAALSLRLPADLMQLLDERASAEHLTRTDIALAALREYLGVATAPAASDKLDRVIELLETIAGNAPQRKTAAPQRQAVQHAEATQRNTPSGNEIQRNTARAADPRFHAVDPEADAMIVRMSAEGAGLADITNALNALGFTSATGQEWTRSRLRDYRHKLRDSGLLNG</sequence>
<evidence type="ECO:0000313" key="3">
    <source>
        <dbReference type="Proteomes" id="UP000240892"/>
    </source>
</evidence>
<name>A0A2T2XV73_9ENTR</name>